<evidence type="ECO:0000313" key="14">
    <source>
        <dbReference type="EMBL" id="MUK45023.1"/>
    </source>
</evidence>
<comment type="similarity">
    <text evidence="4 11">Belongs to the glycosyltransferase 1 family. Bacterial/plant glycogen synthase subfamily.</text>
</comment>
<feature type="binding site" evidence="11">
    <location>
        <position position="32"/>
    </location>
    <ligand>
        <name>ADP-alpha-D-glucose</name>
        <dbReference type="ChEBI" id="CHEBI:57498"/>
    </ligand>
</feature>
<dbReference type="Pfam" id="PF08323">
    <property type="entry name" value="Glyco_transf_5"/>
    <property type="match status" value="1"/>
</dbReference>
<dbReference type="AlphaFoldDB" id="A0A6N3Z6C4"/>
<accession>A0A6N3Z6C4</accession>
<dbReference type="GO" id="GO:0005829">
    <property type="term" value="C:cytosol"/>
    <property type="evidence" value="ECO:0007669"/>
    <property type="project" value="TreeGrafter"/>
</dbReference>
<evidence type="ECO:0000256" key="6">
    <source>
        <dbReference type="ARBA" id="ARBA00019935"/>
    </source>
</evidence>
<evidence type="ECO:0000256" key="3">
    <source>
        <dbReference type="ARBA" id="ARBA00004964"/>
    </source>
</evidence>
<evidence type="ECO:0000256" key="2">
    <source>
        <dbReference type="ARBA" id="ARBA00002764"/>
    </source>
</evidence>
<dbReference type="EMBL" id="WOBO01000005">
    <property type="protein sequence ID" value="MUK45023.1"/>
    <property type="molecule type" value="Genomic_DNA"/>
</dbReference>
<evidence type="ECO:0000256" key="8">
    <source>
        <dbReference type="ARBA" id="ARBA00022679"/>
    </source>
</evidence>
<dbReference type="Pfam" id="PF00534">
    <property type="entry name" value="Glycos_transf_1"/>
    <property type="match status" value="1"/>
</dbReference>
<dbReference type="PANTHER" id="PTHR45825:SF11">
    <property type="entry name" value="ALPHA AMYLASE DOMAIN-CONTAINING PROTEIN"/>
    <property type="match status" value="1"/>
</dbReference>
<dbReference type="Gene3D" id="3.40.50.2000">
    <property type="entry name" value="Glycogen Phosphorylase B"/>
    <property type="match status" value="2"/>
</dbReference>
<dbReference type="InterPro" id="IPR011835">
    <property type="entry name" value="GS/SS"/>
</dbReference>
<evidence type="ECO:0000256" key="1">
    <source>
        <dbReference type="ARBA" id="ARBA00001478"/>
    </source>
</evidence>
<proteinExistence type="inferred from homology"/>
<dbReference type="GO" id="GO:0004373">
    <property type="term" value="F:alpha-1,4-glucan glucosyltransferase (UDP-glucose donor) activity"/>
    <property type="evidence" value="ECO:0007669"/>
    <property type="project" value="InterPro"/>
</dbReference>
<dbReference type="SUPFAM" id="SSF53756">
    <property type="entry name" value="UDP-Glycosyltransferase/glycogen phosphorylase"/>
    <property type="match status" value="1"/>
</dbReference>
<comment type="catalytic activity">
    <reaction evidence="1 11">
        <text>[(1-&gt;4)-alpha-D-glucosyl](n) + ADP-alpha-D-glucose = [(1-&gt;4)-alpha-D-glucosyl](n+1) + ADP + H(+)</text>
        <dbReference type="Rhea" id="RHEA:18189"/>
        <dbReference type="Rhea" id="RHEA-COMP:9584"/>
        <dbReference type="Rhea" id="RHEA-COMP:9587"/>
        <dbReference type="ChEBI" id="CHEBI:15378"/>
        <dbReference type="ChEBI" id="CHEBI:15444"/>
        <dbReference type="ChEBI" id="CHEBI:57498"/>
        <dbReference type="ChEBI" id="CHEBI:456216"/>
        <dbReference type="EC" id="2.4.1.21"/>
    </reaction>
</comment>
<keyword evidence="9 11" id="KW-0320">Glycogen biosynthesis</keyword>
<dbReference type="GO" id="GO:0005978">
    <property type="term" value="P:glycogen biosynthetic process"/>
    <property type="evidence" value="ECO:0007669"/>
    <property type="project" value="UniProtKB-UniRule"/>
</dbReference>
<feature type="domain" description="Starch synthase catalytic" evidence="13">
    <location>
        <begin position="20"/>
        <end position="254"/>
    </location>
</feature>
<dbReference type="NCBIfam" id="NF001903">
    <property type="entry name" value="PRK00654.2-2"/>
    <property type="match status" value="1"/>
</dbReference>
<sequence>MRVLLLSLKERELVTKTLSIVFVASEVDGLIKSGGLADVAKALPKSLKELGHSVQIVMPAYKTIAGRDDAEIILTTQLEHWPHTAYQVRSLSIDGISVFAIESGDYFERAEMYAENNQAYADNGERFAFFSAATLDLLPKLLNKKPDIIHVNDWHTGLIPYLLKKRYAENEFYHQTRSVLSIHNAVFKGIFHYDEIACLSEFKSHFVPEASISHTHVSMLKAGVQCADKINAVSPNYAKELLTELGSHGMASDFQDRESDLIGILNGCDYSEWNPEKDSYIPKQFKVNRISMVRGKKACKAALQQEVSLPQKDVAMYGMVCRLTNQKGIQYLLPILEQFLKNDLQLVIVGTGDPVLAARLTEIAQEHSDKFAFVEAYDNKLAHWVEAGSDFFIMPSEFEPCGLNQIYSMAYGTLPIVREVGGLKDSVNNYDDDIENATGFSFKNPEPMELLLVLMRSLLLYSQNLNEVKRVQLHAMKQDFCWNKAALKYIEMYRTAINS</sequence>
<comment type="function">
    <text evidence="2 11">Synthesizes alpha-1,4-glucan chains using ADP-glucose.</text>
</comment>
<dbReference type="NCBIfam" id="TIGR02095">
    <property type="entry name" value="glgA"/>
    <property type="match status" value="1"/>
</dbReference>
<dbReference type="CDD" id="cd03791">
    <property type="entry name" value="GT5_Glycogen_synthase_DULL1-like"/>
    <property type="match status" value="1"/>
</dbReference>
<evidence type="ECO:0000259" key="13">
    <source>
        <dbReference type="Pfam" id="PF08323"/>
    </source>
</evidence>
<evidence type="ECO:0000256" key="4">
    <source>
        <dbReference type="ARBA" id="ARBA00010281"/>
    </source>
</evidence>
<keyword evidence="8 11" id="KW-0808">Transferase</keyword>
<keyword evidence="7 11" id="KW-0328">Glycosyltransferase</keyword>
<reference evidence="14 15" key="1">
    <citation type="submission" date="2019-11" db="EMBL/GenBank/DDBJ databases">
        <title>Using colonization assays and comparative genomics to discover symbiosis behaviors and factors in Vibrio fischeri.</title>
        <authorList>
            <person name="Bongrand C."/>
            <person name="Moriano-Gutierrez S."/>
            <person name="Arevalo P."/>
            <person name="Mcfall-Ngai M."/>
            <person name="Visick K."/>
            <person name="Polz M.F."/>
            <person name="Ruby E.G."/>
        </authorList>
    </citation>
    <scope>NUCLEOTIDE SEQUENCE [LARGE SCALE GENOMIC DNA]</scope>
    <source>
        <strain evidence="15">emors.3.2</strain>
    </source>
</reference>
<evidence type="ECO:0000259" key="12">
    <source>
        <dbReference type="Pfam" id="PF00534"/>
    </source>
</evidence>
<evidence type="ECO:0000256" key="9">
    <source>
        <dbReference type="ARBA" id="ARBA00023056"/>
    </source>
</evidence>
<dbReference type="PANTHER" id="PTHR45825">
    <property type="entry name" value="GRANULE-BOUND STARCH SYNTHASE 1, CHLOROPLASTIC/AMYLOPLASTIC"/>
    <property type="match status" value="1"/>
</dbReference>
<dbReference type="Proteomes" id="UP000435323">
    <property type="component" value="Unassembled WGS sequence"/>
</dbReference>
<dbReference type="UniPathway" id="UPA00164"/>
<dbReference type="GO" id="GO:0009011">
    <property type="term" value="F:alpha-1,4-glucan glucosyltransferase (ADP-glucose donor) activity"/>
    <property type="evidence" value="ECO:0007669"/>
    <property type="project" value="UniProtKB-UniRule"/>
</dbReference>
<dbReference type="EC" id="2.4.1.21" evidence="5 11"/>
<dbReference type="InterPro" id="IPR001296">
    <property type="entry name" value="Glyco_trans_1"/>
</dbReference>
<evidence type="ECO:0000313" key="15">
    <source>
        <dbReference type="Proteomes" id="UP000435323"/>
    </source>
</evidence>
<evidence type="ECO:0000256" key="5">
    <source>
        <dbReference type="ARBA" id="ARBA00012588"/>
    </source>
</evidence>
<evidence type="ECO:0000256" key="11">
    <source>
        <dbReference type="HAMAP-Rule" id="MF_00484"/>
    </source>
</evidence>
<dbReference type="InterPro" id="IPR013534">
    <property type="entry name" value="Starch_synth_cat_dom"/>
</dbReference>
<dbReference type="HAMAP" id="MF_00484">
    <property type="entry name" value="Glycogen_synth"/>
    <property type="match status" value="1"/>
</dbReference>
<gene>
    <name evidence="11 14" type="primary">glgA</name>
    <name evidence="14" type="ORF">GNP77_06470</name>
</gene>
<feature type="domain" description="Glycosyl transferase family 1" evidence="12">
    <location>
        <begin position="307"/>
        <end position="451"/>
    </location>
</feature>
<protein>
    <recommendedName>
        <fullName evidence="6 11">Glycogen synthase</fullName>
        <ecNumber evidence="5 11">2.4.1.21</ecNumber>
    </recommendedName>
    <alternativeName>
        <fullName evidence="10 11">Starch [bacterial glycogen] synthase</fullName>
    </alternativeName>
</protein>
<organism evidence="14 15">
    <name type="scientific">Aliivibrio fischeri</name>
    <name type="common">Vibrio fischeri</name>
    <dbReference type="NCBI Taxonomy" id="668"/>
    <lineage>
        <taxon>Bacteria</taxon>
        <taxon>Pseudomonadati</taxon>
        <taxon>Pseudomonadota</taxon>
        <taxon>Gammaproteobacteria</taxon>
        <taxon>Vibrionales</taxon>
        <taxon>Vibrionaceae</taxon>
        <taxon>Aliivibrio</taxon>
    </lineage>
</organism>
<comment type="caution">
    <text evidence="14">The sequence shown here is derived from an EMBL/GenBank/DDBJ whole genome shotgun (WGS) entry which is preliminary data.</text>
</comment>
<evidence type="ECO:0000256" key="7">
    <source>
        <dbReference type="ARBA" id="ARBA00022676"/>
    </source>
</evidence>
<comment type="pathway">
    <text evidence="3 11">Glycan biosynthesis; glycogen biosynthesis.</text>
</comment>
<evidence type="ECO:0000256" key="10">
    <source>
        <dbReference type="ARBA" id="ARBA00031722"/>
    </source>
</evidence>
<name>A0A6N3Z6C4_ALIFS</name>
<dbReference type="NCBIfam" id="NF001906">
    <property type="entry name" value="PRK00654.2-5"/>
    <property type="match status" value="1"/>
</dbReference>